<dbReference type="Gene3D" id="1.10.1780.10">
    <property type="entry name" value="Clp, N-terminal domain"/>
    <property type="match status" value="2"/>
</dbReference>
<evidence type="ECO:0000313" key="3">
    <source>
        <dbReference type="EMBL" id="SNS65140.1"/>
    </source>
</evidence>
<organism evidence="3 4">
    <name type="scientific">Geodermatophilus saharensis</name>
    <dbReference type="NCBI Taxonomy" id="1137994"/>
    <lineage>
        <taxon>Bacteria</taxon>
        <taxon>Bacillati</taxon>
        <taxon>Actinomycetota</taxon>
        <taxon>Actinomycetes</taxon>
        <taxon>Geodermatophilales</taxon>
        <taxon>Geodermatophilaceae</taxon>
        <taxon>Geodermatophilus</taxon>
    </lineage>
</organism>
<reference evidence="4" key="1">
    <citation type="submission" date="2017-06" db="EMBL/GenBank/DDBJ databases">
        <authorList>
            <person name="Varghese N."/>
            <person name="Submissions S."/>
        </authorList>
    </citation>
    <scope>NUCLEOTIDE SEQUENCE [LARGE SCALE GENOMIC DNA]</scope>
    <source>
        <strain evidence="4">DSM 45423</strain>
    </source>
</reference>
<dbReference type="InterPro" id="IPR004176">
    <property type="entry name" value="Clp_R_N"/>
</dbReference>
<dbReference type="OrthoDB" id="3628183at2"/>
<dbReference type="SUPFAM" id="SSF81923">
    <property type="entry name" value="Double Clp-N motif"/>
    <property type="match status" value="2"/>
</dbReference>
<dbReference type="Proteomes" id="UP000198386">
    <property type="component" value="Unassembled WGS sequence"/>
</dbReference>
<dbReference type="EMBL" id="FZOH01000006">
    <property type="protein sequence ID" value="SNS65140.1"/>
    <property type="molecule type" value="Genomic_DNA"/>
</dbReference>
<dbReference type="RefSeq" id="WP_089404987.1">
    <property type="nucleotide sequence ID" value="NZ_FZOH01000006.1"/>
</dbReference>
<sequence length="178" mass="17843">MFERFAAEARTVVVLAQEEARSAGADSVDPVHLLVALAAAPGPAGRLLDDAGASVVGLRAGLAPGAGSGPLDAEALAALGIDLDRVRAAAEAAFGPGALDRGSRTRRSGHLRFAAGSREALKEALRAAIRRGDRVIDGRHLLAGVLAVGDPAVAAALARAGADVADLHRRLAGEADAA</sequence>
<gene>
    <name evidence="3" type="ORF">SAMN04488107_3324</name>
</gene>
<accession>A0A239G7Q9</accession>
<evidence type="ECO:0000313" key="4">
    <source>
        <dbReference type="Proteomes" id="UP000198386"/>
    </source>
</evidence>
<protein>
    <submittedName>
        <fullName evidence="3">Clp amino terminal domain-containing protein, pathogenicity island component</fullName>
    </submittedName>
</protein>
<evidence type="ECO:0000256" key="1">
    <source>
        <dbReference type="PROSITE-ProRule" id="PRU01251"/>
    </source>
</evidence>
<dbReference type="InterPro" id="IPR036628">
    <property type="entry name" value="Clp_N_dom_sf"/>
</dbReference>
<dbReference type="Pfam" id="PF02861">
    <property type="entry name" value="Clp_N"/>
    <property type="match status" value="2"/>
</dbReference>
<keyword evidence="4" id="KW-1185">Reference proteome</keyword>
<feature type="domain" description="Clp R" evidence="2">
    <location>
        <begin position="2"/>
        <end position="178"/>
    </location>
</feature>
<dbReference type="AlphaFoldDB" id="A0A239G7Q9"/>
<keyword evidence="1" id="KW-0677">Repeat</keyword>
<evidence type="ECO:0000259" key="2">
    <source>
        <dbReference type="PROSITE" id="PS51903"/>
    </source>
</evidence>
<proteinExistence type="predicted"/>
<name>A0A239G7Q9_9ACTN</name>
<dbReference type="PROSITE" id="PS51903">
    <property type="entry name" value="CLP_R"/>
    <property type="match status" value="1"/>
</dbReference>